<feature type="region of interest" description="Disordered" evidence="1">
    <location>
        <begin position="116"/>
        <end position="148"/>
    </location>
</feature>
<dbReference type="GeneID" id="7449742"/>
<dbReference type="InParanoid" id="B8BT65"/>
<reference evidence="2 3" key="1">
    <citation type="journal article" date="2004" name="Science">
        <title>The genome of the diatom Thalassiosira pseudonana: ecology, evolution, and metabolism.</title>
        <authorList>
            <person name="Armbrust E.V."/>
            <person name="Berges J.A."/>
            <person name="Bowler C."/>
            <person name="Green B.R."/>
            <person name="Martinez D."/>
            <person name="Putnam N.H."/>
            <person name="Zhou S."/>
            <person name="Allen A.E."/>
            <person name="Apt K.E."/>
            <person name="Bechner M."/>
            <person name="Brzezinski M.A."/>
            <person name="Chaal B.K."/>
            <person name="Chiovitti A."/>
            <person name="Davis A.K."/>
            <person name="Demarest M.S."/>
            <person name="Detter J.C."/>
            <person name="Glavina T."/>
            <person name="Goodstein D."/>
            <person name="Hadi M.Z."/>
            <person name="Hellsten U."/>
            <person name="Hildebrand M."/>
            <person name="Jenkins B.D."/>
            <person name="Jurka J."/>
            <person name="Kapitonov V.V."/>
            <person name="Kroger N."/>
            <person name="Lau W.W."/>
            <person name="Lane T.W."/>
            <person name="Larimer F.W."/>
            <person name="Lippmeier J.C."/>
            <person name="Lucas S."/>
            <person name="Medina M."/>
            <person name="Montsant A."/>
            <person name="Obornik M."/>
            <person name="Parker M.S."/>
            <person name="Palenik B."/>
            <person name="Pazour G.J."/>
            <person name="Richardson P.M."/>
            <person name="Rynearson T.A."/>
            <person name="Saito M.A."/>
            <person name="Schwartz D.C."/>
            <person name="Thamatrakoln K."/>
            <person name="Valentin K."/>
            <person name="Vardi A."/>
            <person name="Wilkerson F.P."/>
            <person name="Rokhsar D.S."/>
        </authorList>
    </citation>
    <scope>NUCLEOTIDE SEQUENCE [LARGE SCALE GENOMIC DNA]</scope>
    <source>
        <strain evidence="2 3">CCMP1335</strain>
    </source>
</reference>
<dbReference type="Proteomes" id="UP000001449">
    <property type="component" value="Chromosome 1"/>
</dbReference>
<feature type="region of interest" description="Disordered" evidence="1">
    <location>
        <begin position="175"/>
        <end position="215"/>
    </location>
</feature>
<feature type="compositionally biased region" description="Low complexity" evidence="1">
    <location>
        <begin position="64"/>
        <end position="74"/>
    </location>
</feature>
<keyword evidence="3" id="KW-1185">Reference proteome</keyword>
<evidence type="ECO:0000313" key="2">
    <source>
        <dbReference type="EMBL" id="EED95665.1"/>
    </source>
</evidence>
<proteinExistence type="predicted"/>
<dbReference type="Gene3D" id="1.10.20.10">
    <property type="entry name" value="Histone, subunit A"/>
    <property type="match status" value="1"/>
</dbReference>
<dbReference type="GO" id="GO:0046982">
    <property type="term" value="F:protein heterodimerization activity"/>
    <property type="evidence" value="ECO:0007669"/>
    <property type="project" value="InterPro"/>
</dbReference>
<dbReference type="AlphaFoldDB" id="B8BT65"/>
<dbReference type="HOGENOM" id="CLU_1149200_0_0_1"/>
<protein>
    <submittedName>
        <fullName evidence="2">Uncharacterized protein</fullName>
    </submittedName>
</protein>
<feature type="compositionally biased region" description="Basic residues" evidence="1">
    <location>
        <begin position="189"/>
        <end position="204"/>
    </location>
</feature>
<organism evidence="2 3">
    <name type="scientific">Thalassiosira pseudonana</name>
    <name type="common">Marine diatom</name>
    <name type="synonym">Cyclotella nana</name>
    <dbReference type="NCBI Taxonomy" id="35128"/>
    <lineage>
        <taxon>Eukaryota</taxon>
        <taxon>Sar</taxon>
        <taxon>Stramenopiles</taxon>
        <taxon>Ochrophyta</taxon>
        <taxon>Bacillariophyta</taxon>
        <taxon>Coscinodiscophyceae</taxon>
        <taxon>Thalassiosirophycidae</taxon>
        <taxon>Thalassiosirales</taxon>
        <taxon>Thalassiosiraceae</taxon>
        <taxon>Thalassiosira</taxon>
    </lineage>
</organism>
<evidence type="ECO:0000313" key="3">
    <source>
        <dbReference type="Proteomes" id="UP000001449"/>
    </source>
</evidence>
<dbReference type="PaxDb" id="35128-Thaps1044"/>
<gene>
    <name evidence="2" type="ORF">THAPSDRAFT_1044</name>
</gene>
<accession>B8BT65</accession>
<sequence>MSKKRPAGEFTPSQFATCIETGLNIHAYIGESTTSSFNATKSSGVASLEEEDENKLLRSNNSETQQSAAAAATSITDANPTLPRVECTNGAMEALRLCHSAFLSMTSNALVSMESLSSDDNDYDGSTKGSKKRKHSSTSTIQPISDQDVENCLTQMGLSDLVQRAKSSLSYSNTMAAEGTEVTKSVQQTKRKKLSAQQKRKRKTNPFAAFDGTPEELLAEQERLLSESAKRMKLDQNLEGEK</sequence>
<dbReference type="RefSeq" id="XP_002286024.1">
    <property type="nucleotide sequence ID" value="XM_002285988.1"/>
</dbReference>
<dbReference type="EMBL" id="CM000638">
    <property type="protein sequence ID" value="EED95665.1"/>
    <property type="molecule type" value="Genomic_DNA"/>
</dbReference>
<feature type="region of interest" description="Disordered" evidence="1">
    <location>
        <begin position="38"/>
        <end position="81"/>
    </location>
</feature>
<evidence type="ECO:0000256" key="1">
    <source>
        <dbReference type="SAM" id="MobiDB-lite"/>
    </source>
</evidence>
<dbReference type="KEGG" id="tps:THAPSDRAFT_1044"/>
<name>B8BT65_THAPS</name>
<dbReference type="InterPro" id="IPR009072">
    <property type="entry name" value="Histone-fold"/>
</dbReference>
<reference evidence="2 3" key="2">
    <citation type="journal article" date="2008" name="Nature">
        <title>The Phaeodactylum genome reveals the evolutionary history of diatom genomes.</title>
        <authorList>
            <person name="Bowler C."/>
            <person name="Allen A.E."/>
            <person name="Badger J.H."/>
            <person name="Grimwood J."/>
            <person name="Jabbari K."/>
            <person name="Kuo A."/>
            <person name="Maheswari U."/>
            <person name="Martens C."/>
            <person name="Maumus F."/>
            <person name="Otillar R.P."/>
            <person name="Rayko E."/>
            <person name="Salamov A."/>
            <person name="Vandepoele K."/>
            <person name="Beszteri B."/>
            <person name="Gruber A."/>
            <person name="Heijde M."/>
            <person name="Katinka M."/>
            <person name="Mock T."/>
            <person name="Valentin K."/>
            <person name="Verret F."/>
            <person name="Berges J.A."/>
            <person name="Brownlee C."/>
            <person name="Cadoret J.P."/>
            <person name="Chiovitti A."/>
            <person name="Choi C.J."/>
            <person name="Coesel S."/>
            <person name="De Martino A."/>
            <person name="Detter J.C."/>
            <person name="Durkin C."/>
            <person name="Falciatore A."/>
            <person name="Fournet J."/>
            <person name="Haruta M."/>
            <person name="Huysman M.J."/>
            <person name="Jenkins B.D."/>
            <person name="Jiroutova K."/>
            <person name="Jorgensen R.E."/>
            <person name="Joubert Y."/>
            <person name="Kaplan A."/>
            <person name="Kroger N."/>
            <person name="Kroth P.G."/>
            <person name="La Roche J."/>
            <person name="Lindquist E."/>
            <person name="Lommer M."/>
            <person name="Martin-Jezequel V."/>
            <person name="Lopez P.J."/>
            <person name="Lucas S."/>
            <person name="Mangogna M."/>
            <person name="McGinnis K."/>
            <person name="Medlin L.K."/>
            <person name="Montsant A."/>
            <person name="Oudot-Le Secq M.P."/>
            <person name="Napoli C."/>
            <person name="Obornik M."/>
            <person name="Parker M.S."/>
            <person name="Petit J.L."/>
            <person name="Porcel B.M."/>
            <person name="Poulsen N."/>
            <person name="Robison M."/>
            <person name="Rychlewski L."/>
            <person name="Rynearson T.A."/>
            <person name="Schmutz J."/>
            <person name="Shapiro H."/>
            <person name="Siaut M."/>
            <person name="Stanley M."/>
            <person name="Sussman M.R."/>
            <person name="Taylor A.R."/>
            <person name="Vardi A."/>
            <person name="von Dassow P."/>
            <person name="Vyverman W."/>
            <person name="Willis A."/>
            <person name="Wyrwicz L.S."/>
            <person name="Rokhsar D.S."/>
            <person name="Weissenbach J."/>
            <person name="Armbrust E.V."/>
            <person name="Green B.R."/>
            <person name="Van de Peer Y."/>
            <person name="Grigoriev I.V."/>
        </authorList>
    </citation>
    <scope>NUCLEOTIDE SEQUENCE [LARGE SCALE GENOMIC DNA]</scope>
    <source>
        <strain evidence="2 3">CCMP1335</strain>
    </source>
</reference>